<gene>
    <name evidence="1" type="ORF">A4R35_04850</name>
</gene>
<keyword evidence="2" id="KW-1185">Reference proteome</keyword>
<sequence>MSFPYERYRTLLDSFLLYYPRGYEQQAQHLLLKLNQAAEELGRLLKLPLPELEIILVAPADWEKVPHDEDLGKAQTRLPYFTNATEPPSLVVPTQLDPIIGEPAAEKLTFLLYHELAYAFLEQDPRPWPEDYPLWADEWQLQFAALWLSHRLDGQHDVVNRDLHELYAEIFLAEEDGKTPVTIRSFSWDEETSAEDYLCFDLLLERFALDLLKRAGPEVLPRFLREYRKEQRALLSDEVTAMLGAAIGPDGVAWLESLPYF</sequence>
<evidence type="ECO:0000313" key="1">
    <source>
        <dbReference type="EMBL" id="RAQ94854.1"/>
    </source>
</evidence>
<evidence type="ECO:0008006" key="3">
    <source>
        <dbReference type="Google" id="ProtNLM"/>
    </source>
</evidence>
<dbReference type="EMBL" id="MCIF01000002">
    <property type="protein sequence ID" value="RAQ94854.1"/>
    <property type="molecule type" value="Genomic_DNA"/>
</dbReference>
<evidence type="ECO:0000313" key="2">
    <source>
        <dbReference type="Proteomes" id="UP000248706"/>
    </source>
</evidence>
<reference evidence="1 2" key="1">
    <citation type="submission" date="2016-08" db="EMBL/GenBank/DDBJ databases">
        <title>Analysis of Carbohydrate Active Enzymes in Thermogemmatispora T81 Reveals Carbohydrate Degradation Ability.</title>
        <authorList>
            <person name="Tomazini A."/>
            <person name="Lal S."/>
            <person name="Stott M."/>
            <person name="Henrissat B."/>
            <person name="Polikarpov I."/>
            <person name="Sparling R."/>
            <person name="Levin D.B."/>
        </authorList>
    </citation>
    <scope>NUCLEOTIDE SEQUENCE [LARGE SCALE GENOMIC DNA]</scope>
    <source>
        <strain evidence="1 2">T81</strain>
    </source>
</reference>
<name>A0A328VIF8_9CHLR</name>
<dbReference type="OrthoDB" id="148889at2"/>
<comment type="caution">
    <text evidence="1">The sequence shown here is derived from an EMBL/GenBank/DDBJ whole genome shotgun (WGS) entry which is preliminary data.</text>
</comment>
<proteinExistence type="predicted"/>
<dbReference type="AlphaFoldDB" id="A0A328VIF8"/>
<organism evidence="1 2">
    <name type="scientific">Thermogemmatispora tikiterensis</name>
    <dbReference type="NCBI Taxonomy" id="1825093"/>
    <lineage>
        <taxon>Bacteria</taxon>
        <taxon>Bacillati</taxon>
        <taxon>Chloroflexota</taxon>
        <taxon>Ktedonobacteria</taxon>
        <taxon>Thermogemmatisporales</taxon>
        <taxon>Thermogemmatisporaceae</taxon>
        <taxon>Thermogemmatispora</taxon>
    </lineage>
</organism>
<protein>
    <recommendedName>
        <fullName evidence="3">Peptidase MA-like domain-containing protein</fullName>
    </recommendedName>
</protein>
<dbReference type="Proteomes" id="UP000248706">
    <property type="component" value="Unassembled WGS sequence"/>
</dbReference>
<dbReference type="RefSeq" id="WP_112427091.1">
    <property type="nucleotide sequence ID" value="NZ_MCIF01000002.1"/>
</dbReference>
<accession>A0A328VIF8</accession>